<accession>A0A7Y9QYF6</accession>
<dbReference type="PANTHER" id="PTHR36838:SF3">
    <property type="entry name" value="TRANSPORTER AUXIN EFFLUX CARRIER EC FAMILY"/>
    <property type="match status" value="1"/>
</dbReference>
<evidence type="ECO:0000256" key="2">
    <source>
        <dbReference type="ARBA" id="ARBA00022448"/>
    </source>
</evidence>
<feature type="transmembrane region" description="Helical" evidence="7">
    <location>
        <begin position="269"/>
        <end position="288"/>
    </location>
</feature>
<keyword evidence="4 7" id="KW-0812">Transmembrane</keyword>
<keyword evidence="6 7" id="KW-0472">Membrane</keyword>
<dbReference type="Proteomes" id="UP000518288">
    <property type="component" value="Unassembled WGS sequence"/>
</dbReference>
<dbReference type="GO" id="GO:0016020">
    <property type="term" value="C:membrane"/>
    <property type="evidence" value="ECO:0007669"/>
    <property type="project" value="UniProtKB-SubCell"/>
</dbReference>
<keyword evidence="3" id="KW-1003">Cell membrane</keyword>
<comment type="subcellular location">
    <subcellularLocation>
        <location evidence="1">Membrane</location>
        <topology evidence="1">Multi-pass membrane protein</topology>
    </subcellularLocation>
</comment>
<evidence type="ECO:0000256" key="5">
    <source>
        <dbReference type="ARBA" id="ARBA00022989"/>
    </source>
</evidence>
<keyword evidence="9" id="KW-1185">Reference proteome</keyword>
<protein>
    <recommendedName>
        <fullName evidence="10">AEC family transporter</fullName>
    </recommendedName>
</protein>
<evidence type="ECO:0000256" key="6">
    <source>
        <dbReference type="ARBA" id="ARBA00023136"/>
    </source>
</evidence>
<dbReference type="InterPro" id="IPR004776">
    <property type="entry name" value="Mem_transp_PIN-like"/>
</dbReference>
<sequence length="328" mass="34459">MSVDLFLKLFTLFVVVGIGYGAARAGLTGGVVGLRTLSNIGFLVFVPGLLFRTTATVNLAALPWRLLAAFFVPLLLWALGVWAWQRRRMVPGTDDPAAPATRAVTLSFGNSVQVGLPFAAALFGEEGLRLHVALVSLHALLLLSPFTVLAEADRARAAARHTGALAIGETLLTIARQTLVHPVVLPVLLGLAWNLTGLALPQWLDSVLKMLGQGAVPLCLVLIGVALDQYGLGPRWSVPAGMAALKLLVLPALVAASGVLVFHLDGLPLSVLVMAAALPVGSNALLFAQRYRVLEGEASAVIVLSTAGFALTAPLWLMVLAWWRVAGG</sequence>
<feature type="transmembrane region" description="Helical" evidence="7">
    <location>
        <begin position="210"/>
        <end position="231"/>
    </location>
</feature>
<evidence type="ECO:0000256" key="4">
    <source>
        <dbReference type="ARBA" id="ARBA00022692"/>
    </source>
</evidence>
<proteinExistence type="predicted"/>
<name>A0A7Y9QYF6_9BURK</name>
<dbReference type="Pfam" id="PF03547">
    <property type="entry name" value="Mem_trans"/>
    <property type="match status" value="1"/>
</dbReference>
<feature type="transmembrane region" description="Helical" evidence="7">
    <location>
        <begin position="130"/>
        <end position="150"/>
    </location>
</feature>
<evidence type="ECO:0000256" key="7">
    <source>
        <dbReference type="SAM" id="Phobius"/>
    </source>
</evidence>
<dbReference type="GO" id="GO:0055085">
    <property type="term" value="P:transmembrane transport"/>
    <property type="evidence" value="ECO:0007669"/>
    <property type="project" value="InterPro"/>
</dbReference>
<feature type="transmembrane region" description="Helical" evidence="7">
    <location>
        <begin position="6"/>
        <end position="23"/>
    </location>
</feature>
<feature type="transmembrane region" description="Helical" evidence="7">
    <location>
        <begin position="300"/>
        <end position="323"/>
    </location>
</feature>
<dbReference type="RefSeq" id="WP_179633019.1">
    <property type="nucleotide sequence ID" value="NZ_CAXYYM010000028.1"/>
</dbReference>
<comment type="caution">
    <text evidence="8">The sequence shown here is derived from an EMBL/GenBank/DDBJ whole genome shotgun (WGS) entry which is preliminary data.</text>
</comment>
<evidence type="ECO:0000313" key="8">
    <source>
        <dbReference type="EMBL" id="NYG32093.1"/>
    </source>
</evidence>
<evidence type="ECO:0000256" key="3">
    <source>
        <dbReference type="ARBA" id="ARBA00022475"/>
    </source>
</evidence>
<reference evidence="8 9" key="1">
    <citation type="submission" date="2020-07" db="EMBL/GenBank/DDBJ databases">
        <title>Genomic Encyclopedia of Archaeal and Bacterial Type Strains, Phase II (KMG-II): from individual species to whole genera.</title>
        <authorList>
            <person name="Goeker M."/>
        </authorList>
    </citation>
    <scope>NUCLEOTIDE SEQUENCE [LARGE SCALE GENOMIC DNA]</scope>
    <source>
        <strain evidence="8 9">DSM 21226</strain>
    </source>
</reference>
<feature type="transmembrane region" description="Helical" evidence="7">
    <location>
        <begin position="62"/>
        <end position="84"/>
    </location>
</feature>
<keyword evidence="2" id="KW-0813">Transport</keyword>
<dbReference type="PANTHER" id="PTHR36838">
    <property type="entry name" value="AUXIN EFFLUX CARRIER FAMILY PROTEIN"/>
    <property type="match status" value="1"/>
</dbReference>
<dbReference type="AlphaFoldDB" id="A0A7Y9QYF6"/>
<dbReference type="EMBL" id="JACCFH010000001">
    <property type="protein sequence ID" value="NYG32093.1"/>
    <property type="molecule type" value="Genomic_DNA"/>
</dbReference>
<feature type="transmembrane region" description="Helical" evidence="7">
    <location>
        <begin position="30"/>
        <end position="50"/>
    </location>
</feature>
<gene>
    <name evidence="8" type="ORF">BDD16_001079</name>
</gene>
<feature type="transmembrane region" description="Helical" evidence="7">
    <location>
        <begin position="183"/>
        <end position="204"/>
    </location>
</feature>
<keyword evidence="5 7" id="KW-1133">Transmembrane helix</keyword>
<feature type="transmembrane region" description="Helical" evidence="7">
    <location>
        <begin position="243"/>
        <end position="263"/>
    </location>
</feature>
<evidence type="ECO:0008006" key="10">
    <source>
        <dbReference type="Google" id="ProtNLM"/>
    </source>
</evidence>
<evidence type="ECO:0000256" key="1">
    <source>
        <dbReference type="ARBA" id="ARBA00004141"/>
    </source>
</evidence>
<organism evidence="8 9">
    <name type="scientific">Sphaerotilus montanus</name>
    <dbReference type="NCBI Taxonomy" id="522889"/>
    <lineage>
        <taxon>Bacteria</taxon>
        <taxon>Pseudomonadati</taxon>
        <taxon>Pseudomonadota</taxon>
        <taxon>Betaproteobacteria</taxon>
        <taxon>Burkholderiales</taxon>
        <taxon>Sphaerotilaceae</taxon>
        <taxon>Sphaerotilus</taxon>
    </lineage>
</organism>
<evidence type="ECO:0000313" key="9">
    <source>
        <dbReference type="Proteomes" id="UP000518288"/>
    </source>
</evidence>